<dbReference type="EMBL" id="FUEG01000026">
    <property type="protein sequence ID" value="SJL15075.1"/>
    <property type="molecule type" value="Genomic_DNA"/>
</dbReference>
<evidence type="ECO:0008006" key="3">
    <source>
        <dbReference type="Google" id="ProtNLM"/>
    </source>
</evidence>
<dbReference type="STRING" id="47428.A0A284S260"/>
<evidence type="ECO:0000313" key="1">
    <source>
        <dbReference type="EMBL" id="SJL15075.1"/>
    </source>
</evidence>
<protein>
    <recommendedName>
        <fullName evidence="3">CxC2-like cysteine cluster KDZ transposase-associated domain-containing protein</fullName>
    </recommendedName>
</protein>
<reference evidence="2" key="1">
    <citation type="journal article" date="2017" name="Nat. Ecol. Evol.">
        <title>Genome expansion and lineage-specific genetic innovations in the forest pathogenic fungi Armillaria.</title>
        <authorList>
            <person name="Sipos G."/>
            <person name="Prasanna A.N."/>
            <person name="Walter M.C."/>
            <person name="O'Connor E."/>
            <person name="Balint B."/>
            <person name="Krizsan K."/>
            <person name="Kiss B."/>
            <person name="Hess J."/>
            <person name="Varga T."/>
            <person name="Slot J."/>
            <person name="Riley R."/>
            <person name="Boka B."/>
            <person name="Rigling D."/>
            <person name="Barry K."/>
            <person name="Lee J."/>
            <person name="Mihaltcheva S."/>
            <person name="LaButti K."/>
            <person name="Lipzen A."/>
            <person name="Waldron R."/>
            <person name="Moloney N.M."/>
            <person name="Sperisen C."/>
            <person name="Kredics L."/>
            <person name="Vagvoelgyi C."/>
            <person name="Patrignani A."/>
            <person name="Fitzpatrick D."/>
            <person name="Nagy I."/>
            <person name="Doyle S."/>
            <person name="Anderson J.B."/>
            <person name="Grigoriev I.V."/>
            <person name="Gueldener U."/>
            <person name="Muensterkoetter M."/>
            <person name="Nagy L.G."/>
        </authorList>
    </citation>
    <scope>NUCLEOTIDE SEQUENCE [LARGE SCALE GENOMIC DNA]</scope>
    <source>
        <strain evidence="2">C18/9</strain>
    </source>
</reference>
<dbReference type="Proteomes" id="UP000219338">
    <property type="component" value="Unassembled WGS sequence"/>
</dbReference>
<gene>
    <name evidence="1" type="ORF">ARMOST_18557</name>
</gene>
<organism evidence="1 2">
    <name type="scientific">Armillaria ostoyae</name>
    <name type="common">Armillaria root rot fungus</name>
    <dbReference type="NCBI Taxonomy" id="47428"/>
    <lineage>
        <taxon>Eukaryota</taxon>
        <taxon>Fungi</taxon>
        <taxon>Dikarya</taxon>
        <taxon>Basidiomycota</taxon>
        <taxon>Agaricomycotina</taxon>
        <taxon>Agaricomycetes</taxon>
        <taxon>Agaricomycetidae</taxon>
        <taxon>Agaricales</taxon>
        <taxon>Marasmiineae</taxon>
        <taxon>Physalacriaceae</taxon>
        <taxon>Armillaria</taxon>
    </lineage>
</organism>
<dbReference type="Pfam" id="PF18758">
    <property type="entry name" value="KDZ"/>
    <property type="match status" value="1"/>
</dbReference>
<dbReference type="AlphaFoldDB" id="A0A284S260"/>
<evidence type="ECO:0000313" key="2">
    <source>
        <dbReference type="Proteomes" id="UP000219338"/>
    </source>
</evidence>
<dbReference type="OrthoDB" id="3257338at2759"/>
<sequence length="683" mass="77557">MTENRHKDETWLDRLFIAVDANFKLSRFNVSSNISDPCLNKGYSYFIDNKRVEAHLEKFKDKVPEEVNTCNDHNAVKLATMKGGKGLAITGVGGVVCSRHECRHASSVINLTKGEQYIRMDLPTLLSLKENVPPEVIISYDIGCQWGRNLWKRIEVYGEDLKPPQCPDQVIVLVPKFHLPAHVPSCQEEFCFLLECKVGQTDGEALEHTWATSNAVASSTKEMGPGSRQDTLDDHWTKLLLCHIQDAVPQREEHRATFILLCECVASSEGGSKRLLEWKAMVENWERRRRSSEESIPNPYIPTVKSLTMASVRLRLEEEGMDKEWLPTGILISANKMIADGILNEQSQLDLQRDSKALGPHSTDIQRVKVLDRTSRLRRQIDAWIEVQRVYMPEVSGIRDQQDWTEGGDCLMAWNIDLLLPSKLLAEHKVSEALATVHRKILLETYVFNHKEVYTQGQKAGTASNILLADCRREKTWSITTYNRAREALKHLAKPLGKDGWMSTWKVLSPQDAVPIAGYGKKKKREAGKKDTSGESHRQLSWIWLTPGAVDGSTSEGLQDALRIEWCKARVRAQRWHEECLLLQEEMQRVIRSHDYDIALWRKRSEDSIEGTSGGARAYALRQASLHLHMKKYCERAWQSVDTWLAIRNVGEMGTNLSENEEDECIGGSHISADSILLGNGWN</sequence>
<proteinExistence type="predicted"/>
<name>A0A284S260_ARMOS</name>
<dbReference type="InterPro" id="IPR040521">
    <property type="entry name" value="KDZ"/>
</dbReference>
<accession>A0A284S260</accession>
<keyword evidence="2" id="KW-1185">Reference proteome</keyword>